<gene>
    <name evidence="2" type="ORF">E2C01_093455</name>
</gene>
<name>A0A5B7JUH0_PORTR</name>
<dbReference type="Proteomes" id="UP000324222">
    <property type="component" value="Unassembled WGS sequence"/>
</dbReference>
<feature type="region of interest" description="Disordered" evidence="1">
    <location>
        <begin position="18"/>
        <end position="44"/>
    </location>
</feature>
<organism evidence="2 3">
    <name type="scientific">Portunus trituberculatus</name>
    <name type="common">Swimming crab</name>
    <name type="synonym">Neptunus trituberculatus</name>
    <dbReference type="NCBI Taxonomy" id="210409"/>
    <lineage>
        <taxon>Eukaryota</taxon>
        <taxon>Metazoa</taxon>
        <taxon>Ecdysozoa</taxon>
        <taxon>Arthropoda</taxon>
        <taxon>Crustacea</taxon>
        <taxon>Multicrustacea</taxon>
        <taxon>Malacostraca</taxon>
        <taxon>Eumalacostraca</taxon>
        <taxon>Eucarida</taxon>
        <taxon>Decapoda</taxon>
        <taxon>Pleocyemata</taxon>
        <taxon>Brachyura</taxon>
        <taxon>Eubrachyura</taxon>
        <taxon>Portunoidea</taxon>
        <taxon>Portunidae</taxon>
        <taxon>Portuninae</taxon>
        <taxon>Portunus</taxon>
    </lineage>
</organism>
<proteinExistence type="predicted"/>
<sequence length="74" mass="8079">MEQHYAFLHLAAQKAPFRQAGNTTVHHTHTTPSASPSTSLLWHPPGVQREQKKTVSEAFICSAPISAWKCLVGG</sequence>
<dbReference type="AlphaFoldDB" id="A0A5B7JUH0"/>
<keyword evidence="3" id="KW-1185">Reference proteome</keyword>
<comment type="caution">
    <text evidence="2">The sequence shown here is derived from an EMBL/GenBank/DDBJ whole genome shotgun (WGS) entry which is preliminary data.</text>
</comment>
<accession>A0A5B7JUH0</accession>
<feature type="compositionally biased region" description="Low complexity" evidence="1">
    <location>
        <begin position="30"/>
        <end position="39"/>
    </location>
</feature>
<reference evidence="2 3" key="1">
    <citation type="submission" date="2019-05" db="EMBL/GenBank/DDBJ databases">
        <title>Another draft genome of Portunus trituberculatus and its Hox gene families provides insights of decapod evolution.</title>
        <authorList>
            <person name="Jeong J.-H."/>
            <person name="Song I."/>
            <person name="Kim S."/>
            <person name="Choi T."/>
            <person name="Kim D."/>
            <person name="Ryu S."/>
            <person name="Kim W."/>
        </authorList>
    </citation>
    <scope>NUCLEOTIDE SEQUENCE [LARGE SCALE GENOMIC DNA]</scope>
    <source>
        <tissue evidence="2">Muscle</tissue>
    </source>
</reference>
<protein>
    <submittedName>
        <fullName evidence="2">Uncharacterized protein</fullName>
    </submittedName>
</protein>
<evidence type="ECO:0000256" key="1">
    <source>
        <dbReference type="SAM" id="MobiDB-lite"/>
    </source>
</evidence>
<evidence type="ECO:0000313" key="3">
    <source>
        <dbReference type="Proteomes" id="UP000324222"/>
    </source>
</evidence>
<dbReference type="EMBL" id="VSRR010112633">
    <property type="protein sequence ID" value="MPC98103.1"/>
    <property type="molecule type" value="Genomic_DNA"/>
</dbReference>
<evidence type="ECO:0000313" key="2">
    <source>
        <dbReference type="EMBL" id="MPC98103.1"/>
    </source>
</evidence>